<keyword evidence="8 12" id="KW-0457">Lysine biosynthesis</keyword>
<comment type="subcellular location">
    <subcellularLocation>
        <location evidence="12">Cytoplasm</location>
    </subcellularLocation>
</comment>
<evidence type="ECO:0000313" key="15">
    <source>
        <dbReference type="Proteomes" id="UP000672011"/>
    </source>
</evidence>
<dbReference type="CDD" id="cd00950">
    <property type="entry name" value="DHDPS"/>
    <property type="match status" value="1"/>
</dbReference>
<dbReference type="PIRSF" id="PIRSF001365">
    <property type="entry name" value="DHDPS"/>
    <property type="match status" value="1"/>
</dbReference>
<evidence type="ECO:0000313" key="14">
    <source>
        <dbReference type="EMBL" id="QTV05463.1"/>
    </source>
</evidence>
<dbReference type="RefSeq" id="WP_230476106.1">
    <property type="nucleotide sequence ID" value="NZ_CP072842.1"/>
</dbReference>
<comment type="pathway">
    <text evidence="2 12">Amino-acid biosynthesis; L-lysine biosynthesis via DAP pathway; (S)-tetrahydrodipicolinate from L-aspartate: step 3/4.</text>
</comment>
<evidence type="ECO:0000256" key="2">
    <source>
        <dbReference type="ARBA" id="ARBA00005120"/>
    </source>
</evidence>
<dbReference type="InterPro" id="IPR013785">
    <property type="entry name" value="Aldolase_TIM"/>
</dbReference>
<evidence type="ECO:0000256" key="10">
    <source>
        <dbReference type="ARBA" id="ARBA00023270"/>
    </source>
</evidence>
<dbReference type="EC" id="4.3.3.7" evidence="4 12"/>
<dbReference type="PANTHER" id="PTHR12128">
    <property type="entry name" value="DIHYDRODIPICOLINATE SYNTHASE"/>
    <property type="match status" value="1"/>
</dbReference>
<reference evidence="15" key="2">
    <citation type="submission" date="2021-04" db="EMBL/GenBank/DDBJ databases">
        <title>Taxonomy of Flavobacteriaceae bacterium ZY171143.</title>
        <authorList>
            <person name="Li F."/>
        </authorList>
    </citation>
    <scope>NUCLEOTIDE SEQUENCE [LARGE SCALE GENOMIC DNA]</scope>
    <source>
        <strain evidence="15">ZY171143</strain>
    </source>
</reference>
<evidence type="ECO:0000256" key="6">
    <source>
        <dbReference type="ARBA" id="ARBA00022605"/>
    </source>
</evidence>
<evidence type="ECO:0000256" key="12">
    <source>
        <dbReference type="HAMAP-Rule" id="MF_00418"/>
    </source>
</evidence>
<dbReference type="GO" id="GO:0008840">
    <property type="term" value="F:4-hydroxy-tetrahydrodipicolinate synthase activity"/>
    <property type="evidence" value="ECO:0007669"/>
    <property type="project" value="UniProtKB-EC"/>
</dbReference>
<dbReference type="HAMAP" id="MF_00418">
    <property type="entry name" value="DapA"/>
    <property type="match status" value="1"/>
</dbReference>
<dbReference type="SUPFAM" id="SSF51569">
    <property type="entry name" value="Aldolase"/>
    <property type="match status" value="1"/>
</dbReference>
<dbReference type="SMART" id="SM01130">
    <property type="entry name" value="DHDPS"/>
    <property type="match status" value="1"/>
</dbReference>
<evidence type="ECO:0000256" key="4">
    <source>
        <dbReference type="ARBA" id="ARBA00012086"/>
    </source>
</evidence>
<keyword evidence="5 12" id="KW-0963">Cytoplasm</keyword>
<name>A0ABX7XC27_9FLAO</name>
<dbReference type="Proteomes" id="UP000672011">
    <property type="component" value="Chromosome"/>
</dbReference>
<feature type="site" description="Part of a proton relay during catalysis" evidence="12">
    <location>
        <position position="109"/>
    </location>
</feature>
<comment type="similarity">
    <text evidence="3 12 13">Belongs to the DapA family.</text>
</comment>
<evidence type="ECO:0000256" key="9">
    <source>
        <dbReference type="ARBA" id="ARBA00023239"/>
    </source>
</evidence>
<dbReference type="PRINTS" id="PR00146">
    <property type="entry name" value="DHPICSNTHASE"/>
</dbReference>
<protein>
    <recommendedName>
        <fullName evidence="4 12">4-hydroxy-tetrahydrodipicolinate synthase</fullName>
        <shortName evidence="12">HTPA synthase</shortName>
        <ecNumber evidence="4 12">4.3.3.7</ecNumber>
    </recommendedName>
</protein>
<evidence type="ECO:0000256" key="13">
    <source>
        <dbReference type="PIRNR" id="PIRNR001365"/>
    </source>
</evidence>
<dbReference type="Pfam" id="PF00701">
    <property type="entry name" value="DHDPS"/>
    <property type="match status" value="1"/>
</dbReference>
<keyword evidence="15" id="KW-1185">Reference proteome</keyword>
<feature type="active site" description="Proton donor/acceptor" evidence="12">
    <location>
        <position position="135"/>
    </location>
</feature>
<keyword evidence="7 12" id="KW-0220">Diaminopimelate biosynthesis</keyword>
<accession>A0ABX7XC27</accession>
<comment type="caution">
    <text evidence="12">Was originally thought to be a dihydrodipicolinate synthase (DHDPS), catalyzing the condensation of (S)-aspartate-beta-semialdehyde [(S)-ASA] and pyruvate to dihydrodipicolinate (DHDP). However, it was shown in E.coli that the product of the enzymatic reaction is not dihydrodipicolinate but in fact (4S)-4-hydroxy-2,3,4,5-tetrahydro-(2S)-dipicolinic acid (HTPA), and that the consecutive dehydration reaction leading to DHDP is not spontaneous but catalyzed by DapB.</text>
</comment>
<comment type="function">
    <text evidence="1 12">Catalyzes the condensation of (S)-aspartate-beta-semialdehyde [(S)-ASA] and pyruvate to 4-hydroxy-tetrahydrodipicolinate (HTPA).</text>
</comment>
<dbReference type="InterPro" id="IPR005263">
    <property type="entry name" value="DapA"/>
</dbReference>
<organism evidence="14 15">
    <name type="scientific">Faecalibacter bovis</name>
    <dbReference type="NCBI Taxonomy" id="2898187"/>
    <lineage>
        <taxon>Bacteria</taxon>
        <taxon>Pseudomonadati</taxon>
        <taxon>Bacteroidota</taxon>
        <taxon>Flavobacteriia</taxon>
        <taxon>Flavobacteriales</taxon>
        <taxon>Weeksellaceae</taxon>
        <taxon>Faecalibacter</taxon>
    </lineage>
</organism>
<feature type="binding site" evidence="12">
    <location>
        <position position="47"/>
    </location>
    <ligand>
        <name>pyruvate</name>
        <dbReference type="ChEBI" id="CHEBI:15361"/>
    </ligand>
</feature>
<dbReference type="PANTHER" id="PTHR12128:SF66">
    <property type="entry name" value="4-HYDROXY-2-OXOGLUTARATE ALDOLASE, MITOCHONDRIAL"/>
    <property type="match status" value="1"/>
</dbReference>
<keyword evidence="10 12" id="KW-0704">Schiff base</keyword>
<evidence type="ECO:0000256" key="3">
    <source>
        <dbReference type="ARBA" id="ARBA00007592"/>
    </source>
</evidence>
<gene>
    <name evidence="12" type="primary">dapA</name>
    <name evidence="14" type="ORF">J9309_11920</name>
</gene>
<dbReference type="NCBIfam" id="TIGR00674">
    <property type="entry name" value="dapA"/>
    <property type="match status" value="1"/>
</dbReference>
<comment type="subunit">
    <text evidence="12">Homotetramer; dimer of dimers.</text>
</comment>
<evidence type="ECO:0000256" key="8">
    <source>
        <dbReference type="ARBA" id="ARBA00023154"/>
    </source>
</evidence>
<dbReference type="InterPro" id="IPR020625">
    <property type="entry name" value="Schiff_base-form_aldolases_AS"/>
</dbReference>
<evidence type="ECO:0000256" key="1">
    <source>
        <dbReference type="ARBA" id="ARBA00003294"/>
    </source>
</evidence>
<dbReference type="PROSITE" id="PS00666">
    <property type="entry name" value="DHDPS_2"/>
    <property type="match status" value="1"/>
</dbReference>
<keyword evidence="9 12" id="KW-0456">Lyase</keyword>
<feature type="site" description="Part of a proton relay during catalysis" evidence="12">
    <location>
        <position position="46"/>
    </location>
</feature>
<dbReference type="EMBL" id="CP072842">
    <property type="protein sequence ID" value="QTV05463.1"/>
    <property type="molecule type" value="Genomic_DNA"/>
</dbReference>
<evidence type="ECO:0000256" key="5">
    <source>
        <dbReference type="ARBA" id="ARBA00022490"/>
    </source>
</evidence>
<evidence type="ECO:0000256" key="11">
    <source>
        <dbReference type="ARBA" id="ARBA00047836"/>
    </source>
</evidence>
<reference evidence="14 15" key="1">
    <citation type="journal article" date="2021" name="Int. J. Syst. Evol. Microbiol.">
        <title>Faecalibacter bovis sp. nov., isolated from cow faeces.</title>
        <authorList>
            <person name="Li F."/>
            <person name="Zhao W."/>
            <person name="Hong Q."/>
            <person name="Shao Q."/>
            <person name="Song J."/>
            <person name="Yang S."/>
        </authorList>
    </citation>
    <scope>NUCLEOTIDE SEQUENCE [LARGE SCALE GENOMIC DNA]</scope>
    <source>
        <strain evidence="14 15">ZY171143</strain>
    </source>
</reference>
<feature type="active site" description="Schiff-base intermediate with substrate" evidence="12">
    <location>
        <position position="164"/>
    </location>
</feature>
<sequence>MKELFGTGVALVTPFNQDGSVDYNGLENLVNYSIDGGVEYLVLLGTTAESATLTKEEKKEVVSAIKKYNNGRVPMVLGIGGNSTAEIIKEYAETDLSDYVAILTVSPYYNKPSQEGIYQHYKAIAESTDANIILYNVPGRTGSNIAPETTVRLANEFKNIVAIKEASPDFLQSTNILRLNTREDFIVLSGDDEFALPMTLAGGKGVISVMGQGLPVEFTDMIRKGLNKEVDAAYDSHYKLVEITRAIFEEGNPIGIKAVLANRGICQPYVRLPLVQATDNLSAKIADLLNQF</sequence>
<comment type="catalytic activity">
    <reaction evidence="11 12">
        <text>L-aspartate 4-semialdehyde + pyruvate = (2S,4S)-4-hydroxy-2,3,4,5-tetrahydrodipicolinate + H2O + H(+)</text>
        <dbReference type="Rhea" id="RHEA:34171"/>
        <dbReference type="ChEBI" id="CHEBI:15361"/>
        <dbReference type="ChEBI" id="CHEBI:15377"/>
        <dbReference type="ChEBI" id="CHEBI:15378"/>
        <dbReference type="ChEBI" id="CHEBI:67139"/>
        <dbReference type="ChEBI" id="CHEBI:537519"/>
        <dbReference type="EC" id="4.3.3.7"/>
    </reaction>
</comment>
<feature type="binding site" evidence="12">
    <location>
        <position position="207"/>
    </location>
    <ligand>
        <name>pyruvate</name>
        <dbReference type="ChEBI" id="CHEBI:15361"/>
    </ligand>
</feature>
<evidence type="ECO:0000256" key="7">
    <source>
        <dbReference type="ARBA" id="ARBA00022915"/>
    </source>
</evidence>
<dbReference type="Gene3D" id="3.20.20.70">
    <property type="entry name" value="Aldolase class I"/>
    <property type="match status" value="1"/>
</dbReference>
<proteinExistence type="inferred from homology"/>
<keyword evidence="6 12" id="KW-0028">Amino-acid biosynthesis</keyword>
<dbReference type="InterPro" id="IPR002220">
    <property type="entry name" value="DapA-like"/>
</dbReference>